<feature type="transmembrane region" description="Helical" evidence="1">
    <location>
        <begin position="79"/>
        <end position="99"/>
    </location>
</feature>
<evidence type="ECO:0000256" key="1">
    <source>
        <dbReference type="SAM" id="Phobius"/>
    </source>
</evidence>
<comment type="caution">
    <text evidence="2">The sequence shown here is derived from an EMBL/GenBank/DDBJ whole genome shotgun (WGS) entry which is preliminary data.</text>
</comment>
<proteinExistence type="predicted"/>
<accession>A0A8S1J9T1</accession>
<keyword evidence="3" id="KW-1185">Reference proteome</keyword>
<keyword evidence="1" id="KW-0472">Membrane</keyword>
<dbReference type="Proteomes" id="UP000708148">
    <property type="component" value="Unassembled WGS sequence"/>
</dbReference>
<evidence type="ECO:0000313" key="2">
    <source>
        <dbReference type="EMBL" id="CAD7702887.1"/>
    </source>
</evidence>
<evidence type="ECO:0000313" key="3">
    <source>
        <dbReference type="Proteomes" id="UP000708148"/>
    </source>
</evidence>
<reference evidence="2" key="1">
    <citation type="submission" date="2020-12" db="EMBL/GenBank/DDBJ databases">
        <authorList>
            <person name="Iha C."/>
        </authorList>
    </citation>
    <scope>NUCLEOTIDE SEQUENCE</scope>
</reference>
<dbReference type="AlphaFoldDB" id="A0A8S1J9T1"/>
<organism evidence="2 3">
    <name type="scientific">Ostreobium quekettii</name>
    <dbReference type="NCBI Taxonomy" id="121088"/>
    <lineage>
        <taxon>Eukaryota</taxon>
        <taxon>Viridiplantae</taxon>
        <taxon>Chlorophyta</taxon>
        <taxon>core chlorophytes</taxon>
        <taxon>Ulvophyceae</taxon>
        <taxon>TCBD clade</taxon>
        <taxon>Bryopsidales</taxon>
        <taxon>Ostreobineae</taxon>
        <taxon>Ostreobiaceae</taxon>
        <taxon>Ostreobium</taxon>
    </lineage>
</organism>
<keyword evidence="1" id="KW-0812">Transmembrane</keyword>
<dbReference type="EMBL" id="CAJHUC010001992">
    <property type="protein sequence ID" value="CAD7702887.1"/>
    <property type="molecule type" value="Genomic_DNA"/>
</dbReference>
<protein>
    <submittedName>
        <fullName evidence="2">Uncharacterized protein</fullName>
    </submittedName>
</protein>
<gene>
    <name evidence="2" type="ORF">OSTQU699_LOCUS8244</name>
</gene>
<keyword evidence="1" id="KW-1133">Transmembrane helix</keyword>
<sequence>MQKSPINGRTKLLWVEHIAGAHPRFGSTDAVLSCTWSRQSASVFLGSLLISTCNSVSCCVSQPCEFLTKVIPAAFKENVLLVLYFCNGTSGAFAFLALLRSPPCPCTKLFCLMY</sequence>
<name>A0A8S1J9T1_9CHLO</name>